<proteinExistence type="predicted"/>
<dbReference type="AlphaFoldDB" id="A0A1G7YAL8"/>
<dbReference type="EMBL" id="FNDK01000001">
    <property type="protein sequence ID" value="SDG93397.1"/>
    <property type="molecule type" value="Genomic_DNA"/>
</dbReference>
<protein>
    <submittedName>
        <fullName evidence="2">YlaH-like protein</fullName>
    </submittedName>
</protein>
<keyword evidence="1" id="KW-0472">Membrane</keyword>
<keyword evidence="1" id="KW-1133">Transmembrane helix</keyword>
<feature type="transmembrane region" description="Helical" evidence="1">
    <location>
        <begin position="70"/>
        <end position="103"/>
    </location>
</feature>
<name>A0A1G7YAL8_9BACI</name>
<dbReference type="Proteomes" id="UP000199163">
    <property type="component" value="Unassembled WGS sequence"/>
</dbReference>
<feature type="transmembrane region" description="Helical" evidence="1">
    <location>
        <begin position="38"/>
        <end position="58"/>
    </location>
</feature>
<gene>
    <name evidence="2" type="ORF">SAMN05192534_10159</name>
</gene>
<keyword evidence="3" id="KW-1185">Reference proteome</keyword>
<sequence length="120" mass="13242">MKKMITAAPNINNVEVTKEQLSFTAGLLNVHEYPVAGFWLLYAAVVVMSIIVFNLGFARKLPLLKNVIVYAALFIGALPLTIFAIGMAVVESLVAAAIVLGIYRLRLRNHKKEQEQESIT</sequence>
<evidence type="ECO:0000313" key="2">
    <source>
        <dbReference type="EMBL" id="SDG93397.1"/>
    </source>
</evidence>
<dbReference type="STRING" id="568899.SAMN05192534_10159"/>
<dbReference type="InterPro" id="IPR025620">
    <property type="entry name" value="YlaH"/>
</dbReference>
<accession>A0A1G7YAL8</accession>
<organism evidence="2 3">
    <name type="scientific">Alteribacillus persepolensis</name>
    <dbReference type="NCBI Taxonomy" id="568899"/>
    <lineage>
        <taxon>Bacteria</taxon>
        <taxon>Bacillati</taxon>
        <taxon>Bacillota</taxon>
        <taxon>Bacilli</taxon>
        <taxon>Bacillales</taxon>
        <taxon>Bacillaceae</taxon>
        <taxon>Alteribacillus</taxon>
    </lineage>
</organism>
<dbReference type="Pfam" id="PF14036">
    <property type="entry name" value="YlaH"/>
    <property type="match status" value="1"/>
</dbReference>
<keyword evidence="1" id="KW-0812">Transmembrane</keyword>
<evidence type="ECO:0000256" key="1">
    <source>
        <dbReference type="SAM" id="Phobius"/>
    </source>
</evidence>
<reference evidence="2 3" key="1">
    <citation type="submission" date="2016-10" db="EMBL/GenBank/DDBJ databases">
        <authorList>
            <person name="de Groot N.N."/>
        </authorList>
    </citation>
    <scope>NUCLEOTIDE SEQUENCE [LARGE SCALE GENOMIC DNA]</scope>
    <source>
        <strain evidence="2 3">DSM 21632</strain>
    </source>
</reference>
<evidence type="ECO:0000313" key="3">
    <source>
        <dbReference type="Proteomes" id="UP000199163"/>
    </source>
</evidence>